<protein>
    <submittedName>
        <fullName evidence="1">Uncharacterized protein</fullName>
    </submittedName>
</protein>
<dbReference type="Proteomes" id="UP001159363">
    <property type="component" value="Chromosome 10"/>
</dbReference>
<organism evidence="1 2">
    <name type="scientific">Dryococelus australis</name>
    <dbReference type="NCBI Taxonomy" id="614101"/>
    <lineage>
        <taxon>Eukaryota</taxon>
        <taxon>Metazoa</taxon>
        <taxon>Ecdysozoa</taxon>
        <taxon>Arthropoda</taxon>
        <taxon>Hexapoda</taxon>
        <taxon>Insecta</taxon>
        <taxon>Pterygota</taxon>
        <taxon>Neoptera</taxon>
        <taxon>Polyneoptera</taxon>
        <taxon>Phasmatodea</taxon>
        <taxon>Verophasmatodea</taxon>
        <taxon>Anareolatae</taxon>
        <taxon>Phasmatidae</taxon>
        <taxon>Eurycanthinae</taxon>
        <taxon>Dryococelus</taxon>
    </lineage>
</organism>
<accession>A0ABQ9GK23</accession>
<evidence type="ECO:0000313" key="2">
    <source>
        <dbReference type="Proteomes" id="UP001159363"/>
    </source>
</evidence>
<reference evidence="1 2" key="1">
    <citation type="submission" date="2023-02" db="EMBL/GenBank/DDBJ databases">
        <title>LHISI_Scaffold_Assembly.</title>
        <authorList>
            <person name="Stuart O.P."/>
            <person name="Cleave R."/>
            <person name="Magrath M.J.L."/>
            <person name="Mikheyev A.S."/>
        </authorList>
    </citation>
    <scope>NUCLEOTIDE SEQUENCE [LARGE SCALE GENOMIC DNA]</scope>
    <source>
        <strain evidence="1">Daus_M_001</strain>
        <tissue evidence="1">Leg muscle</tissue>
    </source>
</reference>
<proteinExistence type="predicted"/>
<keyword evidence="2" id="KW-1185">Reference proteome</keyword>
<evidence type="ECO:0000313" key="1">
    <source>
        <dbReference type="EMBL" id="KAJ8872349.1"/>
    </source>
</evidence>
<sequence>MCLVKWGLASVRDETRRYADNGDDESIVTAGSKTYARGGGGGGGVFLTGRRVVSSRLCVTPAITRARVYGFVEGQRGRAKGREWCRRTGVSKHSPLHKSLRSVCSVLLVSRGTATIPDRLACSPPTKAKGFRPRPGHRIFASGNRPGRWSWRESFLRDLPLPPPFHSSAAPYSPQSPSSALKTSLCPNVFTHYNTYGGSQKGTKNQSP</sequence>
<name>A0ABQ9GK23_9NEOP</name>
<gene>
    <name evidence="1" type="ORF">PR048_025953</name>
</gene>
<comment type="caution">
    <text evidence="1">The sequence shown here is derived from an EMBL/GenBank/DDBJ whole genome shotgun (WGS) entry which is preliminary data.</text>
</comment>
<dbReference type="EMBL" id="JARBHB010000011">
    <property type="protein sequence ID" value="KAJ8872349.1"/>
    <property type="molecule type" value="Genomic_DNA"/>
</dbReference>